<protein>
    <submittedName>
        <fullName evidence="2">Acetyltransferase (GNAT) family/Acetyltransferase (GNAT) domain/FR47-like protein, putative</fullName>
    </submittedName>
</protein>
<dbReference type="InterPro" id="IPR039143">
    <property type="entry name" value="GNPNAT1-like"/>
</dbReference>
<name>A0A7G2CKE3_9TRYP</name>
<dbReference type="UniPathway" id="UPA00113">
    <property type="reaction ID" value="UER00529"/>
</dbReference>
<keyword evidence="2" id="KW-0808">Transferase</keyword>
<dbReference type="PANTHER" id="PTHR13355">
    <property type="entry name" value="GLUCOSAMINE 6-PHOSPHATE N-ACETYLTRANSFERASE"/>
    <property type="match status" value="1"/>
</dbReference>
<dbReference type="PANTHER" id="PTHR13355:SF22">
    <property type="entry name" value="SLL0786 PROTEIN"/>
    <property type="match status" value="1"/>
</dbReference>
<dbReference type="Gene3D" id="3.40.630.30">
    <property type="match status" value="1"/>
</dbReference>
<accession>A0A7G2CKE3</accession>
<dbReference type="InterPro" id="IPR016181">
    <property type="entry name" value="Acyl_CoA_acyltransferase"/>
</dbReference>
<dbReference type="PROSITE" id="PS51186">
    <property type="entry name" value="GNAT"/>
    <property type="match status" value="1"/>
</dbReference>
<dbReference type="SUPFAM" id="SSF55729">
    <property type="entry name" value="Acyl-CoA N-acyltransferases (Nat)"/>
    <property type="match status" value="1"/>
</dbReference>
<organism evidence="2 3">
    <name type="scientific">Angomonas deanei</name>
    <dbReference type="NCBI Taxonomy" id="59799"/>
    <lineage>
        <taxon>Eukaryota</taxon>
        <taxon>Discoba</taxon>
        <taxon>Euglenozoa</taxon>
        <taxon>Kinetoplastea</taxon>
        <taxon>Metakinetoplastina</taxon>
        <taxon>Trypanosomatida</taxon>
        <taxon>Trypanosomatidae</taxon>
        <taxon>Strigomonadinae</taxon>
        <taxon>Angomonas</taxon>
    </lineage>
</organism>
<dbReference type="GO" id="GO:0008080">
    <property type="term" value="F:N-acetyltransferase activity"/>
    <property type="evidence" value="ECO:0007669"/>
    <property type="project" value="TreeGrafter"/>
</dbReference>
<dbReference type="Proteomes" id="UP000515908">
    <property type="component" value="Chromosome 14"/>
</dbReference>
<dbReference type="GO" id="GO:0006048">
    <property type="term" value="P:UDP-N-acetylglucosamine biosynthetic process"/>
    <property type="evidence" value="ECO:0007669"/>
    <property type="project" value="UniProtKB-UniPathway"/>
</dbReference>
<proteinExistence type="predicted"/>
<dbReference type="Pfam" id="PF13673">
    <property type="entry name" value="Acetyltransf_10"/>
    <property type="match status" value="1"/>
</dbReference>
<dbReference type="VEuPathDB" id="TriTrypDB:ADEAN_000705500"/>
<dbReference type="OrthoDB" id="329272at2759"/>
<dbReference type="InterPro" id="IPR000182">
    <property type="entry name" value="GNAT_dom"/>
</dbReference>
<dbReference type="CDD" id="cd04301">
    <property type="entry name" value="NAT_SF"/>
    <property type="match status" value="1"/>
</dbReference>
<dbReference type="EMBL" id="LR877158">
    <property type="protein sequence ID" value="CAD2219547.1"/>
    <property type="molecule type" value="Genomic_DNA"/>
</dbReference>
<evidence type="ECO:0000313" key="2">
    <source>
        <dbReference type="EMBL" id="CAD2219547.1"/>
    </source>
</evidence>
<sequence>MLDSKGPVNTPGTISLEDAEEKRRLYGSVTRLRDVVGRVMPVYDDSLKVRIEVFCGEQRIPLAEEIDDKDDVCIHVVAYVDTKGIEHYSRLLQERKKINTNILGGKINLKFSTPDTPQQLAASLSADYEPSYAPAGTLRMRRVRQTSELGNFAMMVAKLERICVLKKYRQSGIAERLVRRAEEIAKVDYHVPFVVLHGQVHAKNFYKRLGYEVKTDVFVEDGIDHVGMIKRLNTNGNTTNTKVVEKKANVQGTLQSSL</sequence>
<evidence type="ECO:0000259" key="1">
    <source>
        <dbReference type="PROSITE" id="PS51186"/>
    </source>
</evidence>
<feature type="domain" description="N-acetyltransferase" evidence="1">
    <location>
        <begin position="58"/>
        <end position="233"/>
    </location>
</feature>
<dbReference type="AlphaFoldDB" id="A0A7G2CKE3"/>
<keyword evidence="3" id="KW-1185">Reference proteome</keyword>
<reference evidence="2 3" key="1">
    <citation type="submission" date="2020-08" db="EMBL/GenBank/DDBJ databases">
        <authorList>
            <person name="Newling K."/>
            <person name="Davey J."/>
            <person name="Forrester S."/>
        </authorList>
    </citation>
    <scope>NUCLEOTIDE SEQUENCE [LARGE SCALE GENOMIC DNA]</scope>
    <source>
        <strain evidence="3">Crithidia deanei Carvalho (ATCC PRA-265)</strain>
    </source>
</reference>
<gene>
    <name evidence="2" type="ORF">ADEAN_000705500</name>
</gene>
<evidence type="ECO:0000313" key="3">
    <source>
        <dbReference type="Proteomes" id="UP000515908"/>
    </source>
</evidence>